<dbReference type="STRING" id="61395.A0A1Y1WCB3"/>
<gene>
    <name evidence="2" type="ORF">DL89DRAFT_140405</name>
</gene>
<evidence type="ECO:0000313" key="3">
    <source>
        <dbReference type="Proteomes" id="UP000193922"/>
    </source>
</evidence>
<dbReference type="EMBL" id="MCFD01000005">
    <property type="protein sequence ID" value="ORX70794.1"/>
    <property type="molecule type" value="Genomic_DNA"/>
</dbReference>
<comment type="caution">
    <text evidence="2">The sequence shown here is derived from an EMBL/GenBank/DDBJ whole genome shotgun (WGS) entry which is preliminary data.</text>
</comment>
<name>A0A1Y1WCB3_9FUNG</name>
<dbReference type="GO" id="GO:0007005">
    <property type="term" value="P:mitochondrion organization"/>
    <property type="evidence" value="ECO:0007669"/>
    <property type="project" value="InterPro"/>
</dbReference>
<feature type="compositionally biased region" description="Low complexity" evidence="1">
    <location>
        <begin position="31"/>
        <end position="50"/>
    </location>
</feature>
<dbReference type="AlphaFoldDB" id="A0A1Y1WCB3"/>
<dbReference type="Proteomes" id="UP000193922">
    <property type="component" value="Unassembled WGS sequence"/>
</dbReference>
<sequence>MARSRGRSSRPMSAPPRREAHTMAAPPPAAHHPAPAAAPTAAPAAAAQPQQPGLFAQMAATAGGVAVGSAIGHTVVSTPRELFSERVPRYSIDAALISVLLMISPL</sequence>
<evidence type="ECO:0000313" key="2">
    <source>
        <dbReference type="EMBL" id="ORX70794.1"/>
    </source>
</evidence>
<dbReference type="GO" id="GO:0005739">
    <property type="term" value="C:mitochondrion"/>
    <property type="evidence" value="ECO:0007669"/>
    <property type="project" value="TreeGrafter"/>
</dbReference>
<proteinExistence type="predicted"/>
<accession>A0A1Y1WCB3</accession>
<dbReference type="PANTHER" id="PTHR13523">
    <property type="entry name" value="COILED-COIL-HELIX-COILED-COIL-HELIX DOMAIN CONTAINING 2/NUR77"/>
    <property type="match status" value="1"/>
</dbReference>
<reference evidence="2 3" key="1">
    <citation type="submission" date="2016-07" db="EMBL/GenBank/DDBJ databases">
        <title>Pervasive Adenine N6-methylation of Active Genes in Fungi.</title>
        <authorList>
            <consortium name="DOE Joint Genome Institute"/>
            <person name="Mondo S.J."/>
            <person name="Dannebaum R.O."/>
            <person name="Kuo R.C."/>
            <person name="Labutti K."/>
            <person name="Haridas S."/>
            <person name="Kuo A."/>
            <person name="Salamov A."/>
            <person name="Ahrendt S.R."/>
            <person name="Lipzen A."/>
            <person name="Sullivan W."/>
            <person name="Andreopoulos W.B."/>
            <person name="Clum A."/>
            <person name="Lindquist E."/>
            <person name="Daum C."/>
            <person name="Ramamoorthy G.K."/>
            <person name="Gryganskyi A."/>
            <person name="Culley D."/>
            <person name="Magnuson J.K."/>
            <person name="James T.Y."/>
            <person name="O'Malley M.A."/>
            <person name="Stajich J.E."/>
            <person name="Spatafora J.W."/>
            <person name="Visel A."/>
            <person name="Grigoriev I.V."/>
        </authorList>
    </citation>
    <scope>NUCLEOTIDE SEQUENCE [LARGE SCALE GENOMIC DNA]</scope>
    <source>
        <strain evidence="2 3">ATCC 12442</strain>
    </source>
</reference>
<dbReference type="GO" id="GO:0005634">
    <property type="term" value="C:nucleus"/>
    <property type="evidence" value="ECO:0007669"/>
    <property type="project" value="TreeGrafter"/>
</dbReference>
<dbReference type="PANTHER" id="PTHR13523:SF2">
    <property type="entry name" value="COILED-COIL-HELIX-COILED-COIL-HELIX DOMAIN CONTAINING 2, ISOFORM A-RELATED"/>
    <property type="match status" value="1"/>
</dbReference>
<feature type="region of interest" description="Disordered" evidence="1">
    <location>
        <begin position="1"/>
        <end position="50"/>
    </location>
</feature>
<organism evidence="2 3">
    <name type="scientific">Linderina pennispora</name>
    <dbReference type="NCBI Taxonomy" id="61395"/>
    <lineage>
        <taxon>Eukaryota</taxon>
        <taxon>Fungi</taxon>
        <taxon>Fungi incertae sedis</taxon>
        <taxon>Zoopagomycota</taxon>
        <taxon>Kickxellomycotina</taxon>
        <taxon>Kickxellomycetes</taxon>
        <taxon>Kickxellales</taxon>
        <taxon>Kickxellaceae</taxon>
        <taxon>Linderina</taxon>
    </lineage>
</organism>
<dbReference type="InterPro" id="IPR055304">
    <property type="entry name" value="CHCHD2/10-like"/>
</dbReference>
<dbReference type="RefSeq" id="XP_040744373.1">
    <property type="nucleotide sequence ID" value="XM_040883430.1"/>
</dbReference>
<keyword evidence="3" id="KW-1185">Reference proteome</keyword>
<protein>
    <submittedName>
        <fullName evidence="2">Uncharacterized protein</fullName>
    </submittedName>
</protein>
<evidence type="ECO:0000256" key="1">
    <source>
        <dbReference type="SAM" id="MobiDB-lite"/>
    </source>
</evidence>
<dbReference type="GeneID" id="63800078"/>